<comment type="caution">
    <text evidence="1">The sequence shown here is derived from an EMBL/GenBank/DDBJ whole genome shotgun (WGS) entry which is preliminary data.</text>
</comment>
<sequence>MKATRNNPPIYVKNKDKWINLERVRWSRYFNIPITPETPKGFPIMTLAVQRALCAVASEVPNKLAPCLDALYHSLWVESNSEVGKPEGFVPVLSRVLGNETAEKMALKSTTEEVKNMLLANTERAVASGAFGLPWVECTNAKGEVECFFGVDHLGQVAQFLDLETMADKGFRSSL</sequence>
<evidence type="ECO:0000313" key="1">
    <source>
        <dbReference type="EMBL" id="KAI2388991.1"/>
    </source>
</evidence>
<proteinExistence type="predicted"/>
<accession>A0ACB8UZN2</accession>
<protein>
    <submittedName>
        <fullName evidence="1">Uncharacterized protein</fullName>
    </submittedName>
</protein>
<reference evidence="1" key="1">
    <citation type="journal article" date="2022" name="bioRxiv">
        <title>Population genetic analysis of Ophidiomyces ophidiicola, the causative agent of snake fungal disease, indicates recent introductions to the USA.</title>
        <authorList>
            <person name="Ladner J.T."/>
            <person name="Palmer J.M."/>
            <person name="Ettinger C.L."/>
            <person name="Stajich J.E."/>
            <person name="Farrell T.M."/>
            <person name="Glorioso B.M."/>
            <person name="Lawson B."/>
            <person name="Price S.J."/>
            <person name="Stengle A.G."/>
            <person name="Grear D.A."/>
            <person name="Lorch J.M."/>
        </authorList>
    </citation>
    <scope>NUCLEOTIDE SEQUENCE</scope>
    <source>
        <strain evidence="1">NWHC 24266-5</strain>
    </source>
</reference>
<gene>
    <name evidence="1" type="ORF">LOY88_002365</name>
</gene>
<organism evidence="1">
    <name type="scientific">Ophidiomyces ophidiicola</name>
    <dbReference type="NCBI Taxonomy" id="1387563"/>
    <lineage>
        <taxon>Eukaryota</taxon>
        <taxon>Fungi</taxon>
        <taxon>Dikarya</taxon>
        <taxon>Ascomycota</taxon>
        <taxon>Pezizomycotina</taxon>
        <taxon>Eurotiomycetes</taxon>
        <taxon>Eurotiomycetidae</taxon>
        <taxon>Onygenales</taxon>
        <taxon>Onygenaceae</taxon>
        <taxon>Ophidiomyces</taxon>
    </lineage>
</organism>
<dbReference type="EMBL" id="JALBCA010000027">
    <property type="protein sequence ID" value="KAI2388991.1"/>
    <property type="molecule type" value="Genomic_DNA"/>
</dbReference>
<name>A0ACB8UZN2_9EURO</name>